<protein>
    <submittedName>
        <fullName evidence="1">Uncharacterized protein</fullName>
    </submittedName>
</protein>
<dbReference type="PATRIC" id="fig|301375.7.peg.1054"/>
<proteinExistence type="predicted"/>
<dbReference type="EMBL" id="LGFT01000026">
    <property type="protein sequence ID" value="KUK44383.1"/>
    <property type="molecule type" value="Genomic_DNA"/>
</dbReference>
<dbReference type="AlphaFoldDB" id="A0A117LFH8"/>
<organism evidence="1 2">
    <name type="scientific">Methanothrix harundinacea</name>
    <dbReference type="NCBI Taxonomy" id="301375"/>
    <lineage>
        <taxon>Archaea</taxon>
        <taxon>Methanobacteriati</taxon>
        <taxon>Methanobacteriota</taxon>
        <taxon>Stenosarchaea group</taxon>
        <taxon>Methanomicrobia</taxon>
        <taxon>Methanotrichales</taxon>
        <taxon>Methanotrichaceae</taxon>
        <taxon>Methanothrix</taxon>
    </lineage>
</organism>
<evidence type="ECO:0000313" key="2">
    <source>
        <dbReference type="Proteomes" id="UP000057043"/>
    </source>
</evidence>
<comment type="caution">
    <text evidence="1">The sequence shown here is derived from an EMBL/GenBank/DDBJ whole genome shotgun (WGS) entry which is preliminary data.</text>
</comment>
<accession>A0A117LFH8</accession>
<name>A0A117LFH8_9EURY</name>
<reference evidence="1 2" key="1">
    <citation type="journal article" date="2015" name="MBio">
        <title>Genome-Resolved Metagenomic Analysis Reveals Roles for Candidate Phyla and Other Microbial Community Members in Biogeochemical Transformations in Oil Reservoirs.</title>
        <authorList>
            <person name="Hu P."/>
            <person name="Tom L."/>
            <person name="Singh A."/>
            <person name="Thomas B.C."/>
            <person name="Baker B.J."/>
            <person name="Piceno Y.M."/>
            <person name="Andersen G.L."/>
            <person name="Banfield J.F."/>
        </authorList>
    </citation>
    <scope>NUCLEOTIDE SEQUENCE [LARGE SCALE GENOMIC DNA]</scope>
    <source>
        <strain evidence="1">57_489</strain>
    </source>
</reference>
<gene>
    <name evidence="1" type="ORF">XD72_1222</name>
</gene>
<dbReference type="Proteomes" id="UP000057043">
    <property type="component" value="Unassembled WGS sequence"/>
</dbReference>
<evidence type="ECO:0000313" key="1">
    <source>
        <dbReference type="EMBL" id="KUK44383.1"/>
    </source>
</evidence>
<sequence length="99" mass="11586">MENLRYLLNWRWPPGYQGDPAPLYYRRWREIYPELAYESTPVYSSSMLADDPVPIINFLSQEQINELAAMEMDLQVAIAEKELAIANKAREMMRKSMGV</sequence>